<name>A0A426ZBC4_ENSVE</name>
<organism evidence="3 4">
    <name type="scientific">Ensete ventricosum</name>
    <name type="common">Abyssinian banana</name>
    <name type="synonym">Musa ensete</name>
    <dbReference type="NCBI Taxonomy" id="4639"/>
    <lineage>
        <taxon>Eukaryota</taxon>
        <taxon>Viridiplantae</taxon>
        <taxon>Streptophyta</taxon>
        <taxon>Embryophyta</taxon>
        <taxon>Tracheophyta</taxon>
        <taxon>Spermatophyta</taxon>
        <taxon>Magnoliopsida</taxon>
        <taxon>Liliopsida</taxon>
        <taxon>Zingiberales</taxon>
        <taxon>Musaceae</taxon>
        <taxon>Ensete</taxon>
    </lineage>
</organism>
<comment type="caution">
    <text evidence="3">The sequence shown here is derived from an EMBL/GenBank/DDBJ whole genome shotgun (WGS) entry which is preliminary data.</text>
</comment>
<evidence type="ECO:0000259" key="2">
    <source>
        <dbReference type="Pfam" id="PF00650"/>
    </source>
</evidence>
<dbReference type="PANTHER" id="PTHR47104:SF1">
    <property type="entry name" value="SEC14P-LIKE PHOSPHATIDYLINOSITOL TRANSFER FAMILY PROTEIN"/>
    <property type="match status" value="1"/>
</dbReference>
<feature type="domain" description="CRAL-TRIO" evidence="2">
    <location>
        <begin position="251"/>
        <end position="285"/>
    </location>
</feature>
<evidence type="ECO:0000313" key="3">
    <source>
        <dbReference type="EMBL" id="RRT61281.1"/>
    </source>
</evidence>
<feature type="compositionally biased region" description="Low complexity" evidence="1">
    <location>
        <begin position="423"/>
        <end position="434"/>
    </location>
</feature>
<dbReference type="PANTHER" id="PTHR47104">
    <property type="entry name" value="SEC14P-LIKE PHOSPHATIDYLINOSITOL TRANSFER FAMILY PROTEIN"/>
    <property type="match status" value="1"/>
</dbReference>
<feature type="region of interest" description="Disordered" evidence="1">
    <location>
        <begin position="402"/>
        <end position="434"/>
    </location>
</feature>
<gene>
    <name evidence="3" type="ORF">B296_00033421</name>
</gene>
<proteinExistence type="predicted"/>
<sequence>MHISAAYTFLFSTPHPSTRTQRQESLVTPIPTRETNARYDPSDSVFFSSVGDPAHRSSIPILGNVDEVCIYSVLPSSSGRTAQESPWVWPGVLTLASWKLVRCEWKLAFGRHRLRLSQPTSSVGVQEEDSHVPITSVQSRSSPPLDPLIPAINVRRRPRNALSRPKSKLEMGMERKQLNDRERIEAVLEILKKQAPLTVKQKFCNDACVERFLRARGDSLKKAAKQLRAALSWRESIGIVALSAPAFLNLLMGTLKIIFDYYPGRLHKAFVVDPPSLFSYLWKVRYQGVRPFVELSVVTAVVSSLDFDDSIEDAAFASCRTRAASLRFDPVVAATARLGGSTSSRFSFTVSHLDSLKPWYLSTTTRATPRAVMPTASPSLVGASPLNARSFSFASPAARYTPRASRSLPSTPCSFPPPKHPNQQQQRTPTTPRPSFLQSPATLFTFWKEGQAVVSRGERERESFLPFLRFYRRPYDETAYRSKMRSPLGGLVSIISPHLKQQQLQ</sequence>
<evidence type="ECO:0000256" key="1">
    <source>
        <dbReference type="SAM" id="MobiDB-lite"/>
    </source>
</evidence>
<dbReference type="Pfam" id="PF00650">
    <property type="entry name" value="CRAL_TRIO"/>
    <property type="match status" value="1"/>
</dbReference>
<dbReference type="InterPro" id="IPR001251">
    <property type="entry name" value="CRAL-TRIO_dom"/>
</dbReference>
<dbReference type="SUPFAM" id="SSF52087">
    <property type="entry name" value="CRAL/TRIO domain"/>
    <property type="match status" value="1"/>
</dbReference>
<dbReference type="AlphaFoldDB" id="A0A426ZBC4"/>
<dbReference type="EMBL" id="AMZH03007456">
    <property type="protein sequence ID" value="RRT61281.1"/>
    <property type="molecule type" value="Genomic_DNA"/>
</dbReference>
<dbReference type="Proteomes" id="UP000287651">
    <property type="component" value="Unassembled WGS sequence"/>
</dbReference>
<dbReference type="InterPro" id="IPR036865">
    <property type="entry name" value="CRAL-TRIO_dom_sf"/>
</dbReference>
<dbReference type="CDD" id="cd00170">
    <property type="entry name" value="SEC14"/>
    <property type="match status" value="1"/>
</dbReference>
<dbReference type="Gene3D" id="3.40.525.10">
    <property type="entry name" value="CRAL-TRIO lipid binding domain"/>
    <property type="match status" value="2"/>
</dbReference>
<dbReference type="InterPro" id="IPR036273">
    <property type="entry name" value="CRAL/TRIO_N_dom_sf"/>
</dbReference>
<reference evidence="3 4" key="1">
    <citation type="journal article" date="2014" name="Agronomy (Basel)">
        <title>A Draft Genome Sequence for Ensete ventricosum, the Drought-Tolerant Tree Against Hunger.</title>
        <authorList>
            <person name="Harrison J."/>
            <person name="Moore K.A."/>
            <person name="Paszkiewicz K."/>
            <person name="Jones T."/>
            <person name="Grant M."/>
            <person name="Ambacheew D."/>
            <person name="Muzemil S."/>
            <person name="Studholme D.J."/>
        </authorList>
    </citation>
    <scope>NUCLEOTIDE SEQUENCE [LARGE SCALE GENOMIC DNA]</scope>
</reference>
<protein>
    <recommendedName>
        <fullName evidence="2">CRAL-TRIO domain-containing protein</fullName>
    </recommendedName>
</protein>
<dbReference type="SUPFAM" id="SSF46938">
    <property type="entry name" value="CRAL/TRIO N-terminal domain"/>
    <property type="match status" value="1"/>
</dbReference>
<evidence type="ECO:0000313" key="4">
    <source>
        <dbReference type="Proteomes" id="UP000287651"/>
    </source>
</evidence>
<accession>A0A426ZBC4</accession>